<feature type="transmembrane region" description="Helical" evidence="1">
    <location>
        <begin position="75"/>
        <end position="93"/>
    </location>
</feature>
<dbReference type="RefSeq" id="XP_013240432.1">
    <property type="nucleotide sequence ID" value="XM_013384978.1"/>
</dbReference>
<organism evidence="2 3">
    <name type="scientific">Tilletiaria anomala (strain ATCC 24038 / CBS 436.72 / UBC 951)</name>
    <dbReference type="NCBI Taxonomy" id="1037660"/>
    <lineage>
        <taxon>Eukaryota</taxon>
        <taxon>Fungi</taxon>
        <taxon>Dikarya</taxon>
        <taxon>Basidiomycota</taxon>
        <taxon>Ustilaginomycotina</taxon>
        <taxon>Exobasidiomycetes</taxon>
        <taxon>Georgefischeriales</taxon>
        <taxon>Tilletiariaceae</taxon>
        <taxon>Tilletiaria</taxon>
    </lineage>
</organism>
<evidence type="ECO:0000256" key="1">
    <source>
        <dbReference type="SAM" id="Phobius"/>
    </source>
</evidence>
<evidence type="ECO:0000313" key="3">
    <source>
        <dbReference type="Proteomes" id="UP000027361"/>
    </source>
</evidence>
<accession>A0A066V836</accession>
<evidence type="ECO:0000313" key="2">
    <source>
        <dbReference type="EMBL" id="KDN37656.1"/>
    </source>
</evidence>
<comment type="caution">
    <text evidence="2">The sequence shown here is derived from an EMBL/GenBank/DDBJ whole genome shotgun (WGS) entry which is preliminary data.</text>
</comment>
<dbReference type="InParanoid" id="A0A066V836"/>
<dbReference type="Proteomes" id="UP000027361">
    <property type="component" value="Unassembled WGS sequence"/>
</dbReference>
<proteinExistence type="predicted"/>
<keyword evidence="1" id="KW-0812">Transmembrane</keyword>
<keyword evidence="3" id="KW-1185">Reference proteome</keyword>
<keyword evidence="1" id="KW-1133">Transmembrane helix</keyword>
<dbReference type="EMBL" id="JMSN01000134">
    <property type="protein sequence ID" value="KDN37656.1"/>
    <property type="molecule type" value="Genomic_DNA"/>
</dbReference>
<keyword evidence="1" id="KW-0472">Membrane</keyword>
<name>A0A066V836_TILAU</name>
<sequence length="205" mass="23315">MRSFLLRNEVESDNSWSQARFHDKISCALQVGTGARAKAIAWKSTRWSVKQQRDHSSHRPIFLPCNRAYLIRRRLIISLAMFVCLSMHIPISYNESCFLFFFGPSVRASADQVDQPAEAIRLQEAARPMVPIRVPRPYLFHFTGACLYTQDVATQRRCLLSPIVSGLATTADGRASVWRIVRCKRCSIALGSSTLLRKIARRWGC</sequence>
<reference evidence="2 3" key="1">
    <citation type="submission" date="2014-05" db="EMBL/GenBank/DDBJ databases">
        <title>Draft genome sequence of a rare smut relative, Tilletiaria anomala UBC 951.</title>
        <authorList>
            <consortium name="DOE Joint Genome Institute"/>
            <person name="Toome M."/>
            <person name="Kuo A."/>
            <person name="Henrissat B."/>
            <person name="Lipzen A."/>
            <person name="Tritt A."/>
            <person name="Yoshinaga Y."/>
            <person name="Zane M."/>
            <person name="Barry K."/>
            <person name="Grigoriev I.V."/>
            <person name="Spatafora J.W."/>
            <person name="Aimea M.C."/>
        </authorList>
    </citation>
    <scope>NUCLEOTIDE SEQUENCE [LARGE SCALE GENOMIC DNA]</scope>
    <source>
        <strain evidence="2 3">UBC 951</strain>
    </source>
</reference>
<protein>
    <submittedName>
        <fullName evidence="2">Uncharacterized protein</fullName>
    </submittedName>
</protein>
<dbReference type="GeneID" id="25267412"/>
<dbReference type="AlphaFoldDB" id="A0A066V836"/>
<dbReference type="HOGENOM" id="CLU_1338359_0_0_1"/>
<gene>
    <name evidence="2" type="ORF">K437DRAFT_36672</name>
</gene>